<dbReference type="Proteomes" id="UP001142374">
    <property type="component" value="Unassembled WGS sequence"/>
</dbReference>
<name>A0A9X2LKR1_9ACTN</name>
<organism evidence="4 5">
    <name type="scientific">Streptomyces telluris</name>
    <dbReference type="NCBI Taxonomy" id="2720021"/>
    <lineage>
        <taxon>Bacteria</taxon>
        <taxon>Bacillati</taxon>
        <taxon>Actinomycetota</taxon>
        <taxon>Actinomycetes</taxon>
        <taxon>Kitasatosporales</taxon>
        <taxon>Streptomycetaceae</taxon>
        <taxon>Streptomyces</taxon>
    </lineage>
</organism>
<comment type="cofactor">
    <cofactor evidence="1">
        <name>Mg(2+)</name>
        <dbReference type="ChEBI" id="CHEBI:18420"/>
    </cofactor>
</comment>
<dbReference type="EMBL" id="JANIID010000027">
    <property type="protein sequence ID" value="MCQ8773119.1"/>
    <property type="molecule type" value="Genomic_DNA"/>
</dbReference>
<dbReference type="PANTHER" id="PTHR43046:SF14">
    <property type="entry name" value="MUTT_NUDIX FAMILY PROTEIN"/>
    <property type="match status" value="1"/>
</dbReference>
<accession>A0A9X2LKR1</accession>
<evidence type="ECO:0000313" key="5">
    <source>
        <dbReference type="Proteomes" id="UP001142374"/>
    </source>
</evidence>
<dbReference type="Pfam" id="PF00293">
    <property type="entry name" value="NUDIX"/>
    <property type="match status" value="1"/>
</dbReference>
<dbReference type="PROSITE" id="PS51462">
    <property type="entry name" value="NUDIX"/>
    <property type="match status" value="1"/>
</dbReference>
<proteinExistence type="predicted"/>
<dbReference type="PROSITE" id="PS00893">
    <property type="entry name" value="NUDIX_BOX"/>
    <property type="match status" value="1"/>
</dbReference>
<feature type="domain" description="Nudix hydrolase" evidence="3">
    <location>
        <begin position="1"/>
        <end position="144"/>
    </location>
</feature>
<keyword evidence="5" id="KW-1185">Reference proteome</keyword>
<evidence type="ECO:0000256" key="1">
    <source>
        <dbReference type="ARBA" id="ARBA00001946"/>
    </source>
</evidence>
<evidence type="ECO:0000313" key="4">
    <source>
        <dbReference type="EMBL" id="MCQ8773119.1"/>
    </source>
</evidence>
<dbReference type="Gene3D" id="3.90.79.10">
    <property type="entry name" value="Nucleoside Triphosphate Pyrophosphohydrolase"/>
    <property type="match status" value="1"/>
</dbReference>
<gene>
    <name evidence="4" type="ORF">NQU55_25635</name>
</gene>
<protein>
    <submittedName>
        <fullName evidence="4">NUDIX domain-containing protein</fullName>
    </submittedName>
</protein>
<dbReference type="InterPro" id="IPR015797">
    <property type="entry name" value="NUDIX_hydrolase-like_dom_sf"/>
</dbReference>
<comment type="caution">
    <text evidence="4">The sequence shown here is derived from an EMBL/GenBank/DDBJ whole genome shotgun (WGS) entry which is preliminary data.</text>
</comment>
<reference evidence="4" key="1">
    <citation type="submission" date="2022-06" db="EMBL/GenBank/DDBJ databases">
        <title>WGS of actinobacteria.</title>
        <authorList>
            <person name="Thawai C."/>
        </authorList>
    </citation>
    <scope>NUCLEOTIDE SEQUENCE</scope>
    <source>
        <strain evidence="4">AA8</strain>
    </source>
</reference>
<dbReference type="PANTHER" id="PTHR43046">
    <property type="entry name" value="GDP-MANNOSE MANNOSYL HYDROLASE"/>
    <property type="match status" value="1"/>
</dbReference>
<sequence length="158" mass="17414">MKIRNSANGLVVRDGRVLLLRGEWPQPDTYWLPGGGQEPGESLAACVEREVLEETGVRVRAREMLLVRETIPDNHPDGPFPRSGSHRVEMTFWCDIIAEPDVLGGAKPDGPQVDVAWVPVDKLTGLRFLPVWFESRLPALIAHGQKRGVVGVYVGDVA</sequence>
<evidence type="ECO:0000256" key="2">
    <source>
        <dbReference type="ARBA" id="ARBA00022801"/>
    </source>
</evidence>
<dbReference type="GO" id="GO:0016787">
    <property type="term" value="F:hydrolase activity"/>
    <property type="evidence" value="ECO:0007669"/>
    <property type="project" value="UniProtKB-KW"/>
</dbReference>
<dbReference type="AlphaFoldDB" id="A0A9X2LKR1"/>
<dbReference type="RefSeq" id="WP_168095070.1">
    <property type="nucleotide sequence ID" value="NZ_JAATER010000349.1"/>
</dbReference>
<dbReference type="SUPFAM" id="SSF55811">
    <property type="entry name" value="Nudix"/>
    <property type="match status" value="1"/>
</dbReference>
<evidence type="ECO:0000259" key="3">
    <source>
        <dbReference type="PROSITE" id="PS51462"/>
    </source>
</evidence>
<keyword evidence="2" id="KW-0378">Hydrolase</keyword>
<dbReference type="InterPro" id="IPR000086">
    <property type="entry name" value="NUDIX_hydrolase_dom"/>
</dbReference>
<dbReference type="InterPro" id="IPR020084">
    <property type="entry name" value="NUDIX_hydrolase_CS"/>
</dbReference>